<dbReference type="InterPro" id="IPR018060">
    <property type="entry name" value="HTH_AraC"/>
</dbReference>
<dbReference type="EMBL" id="QNRO01000004">
    <property type="protein sequence ID" value="RBP32255.1"/>
    <property type="molecule type" value="Genomic_DNA"/>
</dbReference>
<reference evidence="6 7" key="1">
    <citation type="submission" date="2018-06" db="EMBL/GenBank/DDBJ databases">
        <title>Freshwater and sediment microbial communities from various areas in North America, analyzing microbe dynamics in response to fracking.</title>
        <authorList>
            <person name="Lamendella R."/>
        </authorList>
    </citation>
    <scope>NUCLEOTIDE SEQUENCE [LARGE SCALE GENOMIC DNA]</scope>
    <source>
        <strain evidence="6 7">114J</strain>
    </source>
</reference>
<dbReference type="PROSITE" id="PS01124">
    <property type="entry name" value="HTH_ARAC_FAMILY_2"/>
    <property type="match status" value="1"/>
</dbReference>
<comment type="caution">
    <text evidence="6">The sequence shown here is derived from an EMBL/GenBank/DDBJ whole genome shotgun (WGS) entry which is preliminary data.</text>
</comment>
<evidence type="ECO:0000313" key="6">
    <source>
        <dbReference type="EMBL" id="RBP32255.1"/>
    </source>
</evidence>
<keyword evidence="2" id="KW-0238">DNA-binding</keyword>
<gene>
    <name evidence="6" type="ORF">DET50_10423</name>
</gene>
<organism evidence="6 7">
    <name type="scientific">Marinobacter pelagius</name>
    <dbReference type="NCBI Taxonomy" id="379482"/>
    <lineage>
        <taxon>Bacteria</taxon>
        <taxon>Pseudomonadati</taxon>
        <taxon>Pseudomonadota</taxon>
        <taxon>Gammaproteobacteria</taxon>
        <taxon>Pseudomonadales</taxon>
        <taxon>Marinobacteraceae</taxon>
        <taxon>Marinobacter</taxon>
    </lineage>
</organism>
<dbReference type="Proteomes" id="UP000252995">
    <property type="component" value="Unassembled WGS sequence"/>
</dbReference>
<comment type="function">
    <text evidence="4">Regulatory protein of the TOL plasmid xyl operons. XylS activates the xylXYZLTEGFJQKIH operon required for the degradation of toluene, m-xylene and p-xylene.</text>
</comment>
<dbReference type="SMART" id="SM00342">
    <property type="entry name" value="HTH_ARAC"/>
    <property type="match status" value="1"/>
</dbReference>
<dbReference type="GO" id="GO:0003700">
    <property type="term" value="F:DNA-binding transcription factor activity"/>
    <property type="evidence" value="ECO:0007669"/>
    <property type="project" value="InterPro"/>
</dbReference>
<accession>A0A366GVJ9</accession>
<evidence type="ECO:0000256" key="1">
    <source>
        <dbReference type="ARBA" id="ARBA00023015"/>
    </source>
</evidence>
<dbReference type="Gene3D" id="1.10.10.60">
    <property type="entry name" value="Homeodomain-like"/>
    <property type="match status" value="1"/>
</dbReference>
<dbReference type="InterPro" id="IPR009057">
    <property type="entry name" value="Homeodomain-like_sf"/>
</dbReference>
<dbReference type="OrthoDB" id="6003540at2"/>
<dbReference type="AlphaFoldDB" id="A0A366GVJ9"/>
<dbReference type="InterPro" id="IPR035418">
    <property type="entry name" value="AraC-bd_2"/>
</dbReference>
<sequence length="321" mass="36041">MNQHNVPFLNNVGVQSPDFEEARHFINSRIDDRDVSPISSGGHSKNILTWQPLDRSTLFGARWSEKVHIQSEPQTTFHAILVLAGCIHCKASKTDITAGGLLLIAPGQRADLIWEKSTRSVVINLSRQALVEHLGIPCLEVLGKTSAVLTPDDQDARLIRQGIECIAQQHEICQGNLDPSLQKQWQSLLLTHFSNRILQASRISPTILPARVRLATEWIQAHLREPISVADLLQVSGSNRRSLESGFRTYLNTTPAKYILCHKLKGVRDLLRSNADISVGDAAFAFGFQHLSHFTRHYQEAFGELPSETIRQRRKSRVIFQ</sequence>
<dbReference type="RefSeq" id="WP_113861822.1">
    <property type="nucleotide sequence ID" value="NZ_QNRO01000004.1"/>
</dbReference>
<protein>
    <submittedName>
        <fullName evidence="6">Helix-turn-helix protein</fullName>
    </submittedName>
</protein>
<evidence type="ECO:0000256" key="2">
    <source>
        <dbReference type="ARBA" id="ARBA00023125"/>
    </source>
</evidence>
<dbReference type="InterPro" id="IPR018062">
    <property type="entry name" value="HTH_AraC-typ_CS"/>
</dbReference>
<dbReference type="GO" id="GO:0009893">
    <property type="term" value="P:positive regulation of metabolic process"/>
    <property type="evidence" value="ECO:0007669"/>
    <property type="project" value="UniProtKB-ARBA"/>
</dbReference>
<evidence type="ECO:0000313" key="7">
    <source>
        <dbReference type="Proteomes" id="UP000252995"/>
    </source>
</evidence>
<dbReference type="Pfam" id="PF14525">
    <property type="entry name" value="AraC_binding_2"/>
    <property type="match status" value="1"/>
</dbReference>
<proteinExistence type="predicted"/>
<evidence type="ECO:0000256" key="3">
    <source>
        <dbReference type="ARBA" id="ARBA00023163"/>
    </source>
</evidence>
<keyword evidence="3" id="KW-0804">Transcription</keyword>
<dbReference type="PROSITE" id="PS00041">
    <property type="entry name" value="HTH_ARAC_FAMILY_1"/>
    <property type="match status" value="1"/>
</dbReference>
<name>A0A366GVJ9_9GAMM</name>
<feature type="domain" description="HTH araC/xylS-type" evidence="5">
    <location>
        <begin position="213"/>
        <end position="312"/>
    </location>
</feature>
<evidence type="ECO:0000256" key="4">
    <source>
        <dbReference type="ARBA" id="ARBA00037345"/>
    </source>
</evidence>
<dbReference type="PANTHER" id="PTHR46796">
    <property type="entry name" value="HTH-TYPE TRANSCRIPTIONAL ACTIVATOR RHAS-RELATED"/>
    <property type="match status" value="1"/>
</dbReference>
<evidence type="ECO:0000259" key="5">
    <source>
        <dbReference type="PROSITE" id="PS01124"/>
    </source>
</evidence>
<dbReference type="Pfam" id="PF12833">
    <property type="entry name" value="HTH_18"/>
    <property type="match status" value="1"/>
</dbReference>
<dbReference type="GO" id="GO:0043565">
    <property type="term" value="F:sequence-specific DNA binding"/>
    <property type="evidence" value="ECO:0007669"/>
    <property type="project" value="InterPro"/>
</dbReference>
<dbReference type="InterPro" id="IPR050204">
    <property type="entry name" value="AraC_XylS_family_regulators"/>
</dbReference>
<keyword evidence="1" id="KW-0805">Transcription regulation</keyword>
<dbReference type="SUPFAM" id="SSF46689">
    <property type="entry name" value="Homeodomain-like"/>
    <property type="match status" value="2"/>
</dbReference>